<protein>
    <recommendedName>
        <fullName evidence="3">DUF4249 domain-containing protein</fullName>
    </recommendedName>
</protein>
<dbReference type="EMBL" id="BKCF01000004">
    <property type="protein sequence ID" value="GEQ86789.1"/>
    <property type="molecule type" value="Genomic_DNA"/>
</dbReference>
<dbReference type="AlphaFoldDB" id="A0A5J4G237"/>
<dbReference type="Pfam" id="PF14054">
    <property type="entry name" value="DUF4249"/>
    <property type="match status" value="1"/>
</dbReference>
<keyword evidence="2" id="KW-1185">Reference proteome</keyword>
<name>A0A5J4G237_9FLAO</name>
<evidence type="ECO:0008006" key="3">
    <source>
        <dbReference type="Google" id="ProtNLM"/>
    </source>
</evidence>
<sequence length="418" mass="47464">MNIGFSYRALVLCYLVLFNSCLEEIDFETDNFESLLVVDATITNELKTQEITLSRTFEFGEDNDNIESGAQVKVVGDGVEYIFQHTETGKYQSIQPFNAQPNVVYHLEITTADGERYSSSEMKLTTATQIDNLYAERITNDDGVDGVAIKVDSFDPTNTANFYRYTFEETYKIVAPMWRQEDLYLDTYILDSIPVCVVKIRQRPEEQKACYKTEFSNKIKITLTSGLNEDLVEGYLVNFLPSDDFKISHRYSALVKQFVISEEAFNYLETIQSFTSQGSLFSQVQTGFVMGNISSTVNPNKKVIGIFDVSSVTTQRLFFNFIDFYPNTNLPPFITSCDLRAPDVAQLFQDGDEEIFICSSQLNFITNRIRVYLEEYTGDPPFYVGPADPPLGPWLMVPRACGDCTALGEPEPPSFWVE</sequence>
<organism evidence="1 2">
    <name type="scientific">Patiriisocius marinistellae</name>
    <dbReference type="NCBI Taxonomy" id="2494560"/>
    <lineage>
        <taxon>Bacteria</taxon>
        <taxon>Pseudomonadati</taxon>
        <taxon>Bacteroidota</taxon>
        <taxon>Flavobacteriia</taxon>
        <taxon>Flavobacteriales</taxon>
        <taxon>Flavobacteriaceae</taxon>
        <taxon>Patiriisocius</taxon>
    </lineage>
</organism>
<dbReference type="InterPro" id="IPR025345">
    <property type="entry name" value="DUF4249"/>
</dbReference>
<reference evidence="1 2" key="1">
    <citation type="submission" date="2019-08" db="EMBL/GenBank/DDBJ databases">
        <title>Ulvibacter marinistellae sp. nov., isolated from a starfish, Patiria pectinifera.</title>
        <authorList>
            <person name="Kawano K."/>
            <person name="Ushijima N."/>
            <person name="Kihara M."/>
            <person name="Itoh H."/>
        </authorList>
    </citation>
    <scope>NUCLEOTIDE SEQUENCE [LARGE SCALE GENOMIC DNA]</scope>
    <source>
        <strain evidence="1 2">KK4</strain>
    </source>
</reference>
<evidence type="ECO:0000313" key="2">
    <source>
        <dbReference type="Proteomes" id="UP000326994"/>
    </source>
</evidence>
<dbReference type="Proteomes" id="UP000326994">
    <property type="component" value="Unassembled WGS sequence"/>
</dbReference>
<evidence type="ECO:0000313" key="1">
    <source>
        <dbReference type="EMBL" id="GEQ86789.1"/>
    </source>
</evidence>
<gene>
    <name evidence="1" type="ORF">ULMS_22970</name>
</gene>
<comment type="caution">
    <text evidence="1">The sequence shown here is derived from an EMBL/GenBank/DDBJ whole genome shotgun (WGS) entry which is preliminary data.</text>
</comment>
<accession>A0A5J4G237</accession>
<proteinExistence type="predicted"/>